<keyword evidence="3" id="KW-1185">Reference proteome</keyword>
<protein>
    <submittedName>
        <fullName evidence="2">BACON domain-containing protein</fullName>
    </submittedName>
</protein>
<dbReference type="Pfam" id="PF13004">
    <property type="entry name" value="BACON"/>
    <property type="match status" value="1"/>
</dbReference>
<dbReference type="EMBL" id="CP050831">
    <property type="protein sequence ID" value="QIU93177.1"/>
    <property type="molecule type" value="Genomic_DNA"/>
</dbReference>
<evidence type="ECO:0000259" key="1">
    <source>
        <dbReference type="Pfam" id="PF13004"/>
    </source>
</evidence>
<feature type="domain" description="BACON" evidence="1">
    <location>
        <begin position="76"/>
        <end position="131"/>
    </location>
</feature>
<evidence type="ECO:0000313" key="3">
    <source>
        <dbReference type="Proteomes" id="UP000501780"/>
    </source>
</evidence>
<gene>
    <name evidence="2" type="ORF">BacF7301_03015</name>
</gene>
<dbReference type="Proteomes" id="UP000501780">
    <property type="component" value="Chromosome"/>
</dbReference>
<dbReference type="KEGG" id="bfc:BacF7301_03015"/>
<dbReference type="RefSeq" id="WP_167960068.1">
    <property type="nucleotide sequence ID" value="NZ_CP050831.1"/>
</dbReference>
<dbReference type="AlphaFoldDB" id="A0A6H0KLD9"/>
<dbReference type="CDD" id="cd14948">
    <property type="entry name" value="BACON"/>
    <property type="match status" value="1"/>
</dbReference>
<proteinExistence type="predicted"/>
<dbReference type="InterPro" id="IPR013783">
    <property type="entry name" value="Ig-like_fold"/>
</dbReference>
<sequence>MRNIFLLLSCLLCLQACNDEKEVDWTPDALTVSCNETLEEAGDGHWKVTLPTEYKGSVKLEIQTDKVWGVEVSYMTTEDEEWITPSAEGGNGSASLSLAIADNKTAKDRKASVVISTKGEIPVKKTITVVQGNVEELLIVGTIDEASFPDDVFVTKNAEGAFYVTLPKDFTEEGERQLNILTYQGTATPSIDITYPDEEVVDWVVFTETSVAPSSESGVKTLALTIKENTGNIYREALVNFTATAGDITSGKSVKIVQYGVERIVWNEEFCQQESEFIVAADANDKIWVATCENINPADLELNGSNMWLELSQEEGKVYAKVLANVSTNKERRSDVVIKNKKTGAEVRIPFKQCIQGYGIVLSKALWSLAAYSGEGTGSASNVASYFKLFDDFWPANKAEAGATYQGSKNTHIEVKSGTDSNPVSFTFDLGENPRGYDSFGLMPRLQWTAPAPQTIMIEVSDNLESGWETVVEKVTGNGFKKEDIYYLNPEQSNNSNWYDAHYEGIVHWSKLADERIQKRYVRISMYETFWSGSLCLDEVFVADRSNVE</sequence>
<dbReference type="Gene3D" id="2.60.40.10">
    <property type="entry name" value="Immunoglobulins"/>
    <property type="match status" value="1"/>
</dbReference>
<name>A0A6H0KLD9_9BACE</name>
<organism evidence="2 3">
    <name type="scientific">Bacteroides faecium</name>
    <dbReference type="NCBI Taxonomy" id="2715212"/>
    <lineage>
        <taxon>Bacteria</taxon>
        <taxon>Pseudomonadati</taxon>
        <taxon>Bacteroidota</taxon>
        <taxon>Bacteroidia</taxon>
        <taxon>Bacteroidales</taxon>
        <taxon>Bacteroidaceae</taxon>
        <taxon>Bacteroides</taxon>
    </lineage>
</organism>
<dbReference type="InterPro" id="IPR024361">
    <property type="entry name" value="BACON"/>
</dbReference>
<reference evidence="2 3" key="1">
    <citation type="submission" date="2020-03" db="EMBL/GenBank/DDBJ databases">
        <title>Genomic analysis of Bacteroides faecium CBA7301.</title>
        <authorList>
            <person name="Kim J."/>
            <person name="Roh S.W."/>
        </authorList>
    </citation>
    <scope>NUCLEOTIDE SEQUENCE [LARGE SCALE GENOMIC DNA]</scope>
    <source>
        <strain evidence="2 3">CBA7301</strain>
    </source>
</reference>
<accession>A0A6H0KLD9</accession>
<evidence type="ECO:0000313" key="2">
    <source>
        <dbReference type="EMBL" id="QIU93177.1"/>
    </source>
</evidence>
<dbReference type="Gene3D" id="2.60.120.260">
    <property type="entry name" value="Galactose-binding domain-like"/>
    <property type="match status" value="1"/>
</dbReference>